<dbReference type="GO" id="GO:0046872">
    <property type="term" value="F:metal ion binding"/>
    <property type="evidence" value="ECO:0007669"/>
    <property type="project" value="UniProtKB-KW"/>
</dbReference>
<accession>A0A9D2D9M1</accession>
<proteinExistence type="predicted"/>
<dbReference type="Gene3D" id="2.40.30.130">
    <property type="match status" value="1"/>
</dbReference>
<dbReference type="InterPro" id="IPR051335">
    <property type="entry name" value="Alanyl-tRNA_Editing_Enzymes"/>
</dbReference>
<dbReference type="SMART" id="SM00863">
    <property type="entry name" value="tRNA_SAD"/>
    <property type="match status" value="1"/>
</dbReference>
<comment type="cofactor">
    <cofactor evidence="1">
        <name>Zn(2+)</name>
        <dbReference type="ChEBI" id="CHEBI:29105"/>
    </cofactor>
</comment>
<evidence type="ECO:0000313" key="7">
    <source>
        <dbReference type="Proteomes" id="UP000824017"/>
    </source>
</evidence>
<dbReference type="SUPFAM" id="SSF55186">
    <property type="entry name" value="ThrRS/AlaRS common domain"/>
    <property type="match status" value="1"/>
</dbReference>
<dbReference type="InterPro" id="IPR009000">
    <property type="entry name" value="Transl_B-barrel_sf"/>
</dbReference>
<dbReference type="Gene3D" id="3.30.980.10">
    <property type="entry name" value="Threonyl-trna Synthetase, Chain A, domain 2"/>
    <property type="match status" value="1"/>
</dbReference>
<dbReference type="InterPro" id="IPR012947">
    <property type="entry name" value="tRNA_SAD"/>
</dbReference>
<dbReference type="PROSITE" id="PS50860">
    <property type="entry name" value="AA_TRNA_LIGASE_II_ALA"/>
    <property type="match status" value="1"/>
</dbReference>
<name>A0A9D2D9M1_9FIRM</name>
<dbReference type="PANTHER" id="PTHR43462">
    <property type="entry name" value="ALANYL-TRNA EDITING PROTEIN"/>
    <property type="match status" value="1"/>
</dbReference>
<dbReference type="GO" id="GO:0005524">
    <property type="term" value="F:ATP binding"/>
    <property type="evidence" value="ECO:0007669"/>
    <property type="project" value="InterPro"/>
</dbReference>
<keyword evidence="4" id="KW-0862">Zinc</keyword>
<dbReference type="Pfam" id="PF07973">
    <property type="entry name" value="tRNA_SAD"/>
    <property type="match status" value="1"/>
</dbReference>
<feature type="domain" description="Alanyl-transfer RNA synthetases family profile" evidence="5">
    <location>
        <begin position="1"/>
        <end position="237"/>
    </location>
</feature>
<comment type="caution">
    <text evidence="6">The sequence shown here is derived from an EMBL/GenBank/DDBJ whole genome shotgun (WGS) entry which is preliminary data.</text>
</comment>
<sequence>MTEKLFYRDSHLAEFEAAVVSCRPLEQGEGKKDRVSPHGGSDRKIYEIELDRTAFFPEGGGQYADTGVLGEARVLDVRESDGRIIHYTDAPLETGARVKGCIAWEERFMKMQQHTGEHIVSGLVHRRFGYNNVGFHLGSEDCTMDFNGEITPGELAEIEAEANRAVWKNLKVETVYPAENELAKMEYRSKIEIRGQVRIIVIPGYDRCACCAPHVERTGEIGLIKLTNVQRYKGGARVTMLCGVRALADYAVKQEQAKEVSAMLCAKENETAEAVEHLKKECADLKYALGEKEKKLIACMAEVIPAGDEPVCLFTEDVEGESMRLLMNHVLEAGHSLCAVFHKTGDAQKGSEDKGKDAREAGTYRYVIGSRKQDMRALAKEFNAAFEGRGGGKQEMVQGTAKGAEEDMKAWILEKAGECDEPNS</sequence>
<dbReference type="PANTHER" id="PTHR43462:SF1">
    <property type="entry name" value="ALANYL-TRNA EDITING PROTEIN AARSD1"/>
    <property type="match status" value="1"/>
</dbReference>
<protein>
    <recommendedName>
        <fullName evidence="5">Alanyl-transfer RNA synthetases family profile domain-containing protein</fullName>
    </recommendedName>
</protein>
<dbReference type="GO" id="GO:0005737">
    <property type="term" value="C:cytoplasm"/>
    <property type="evidence" value="ECO:0007669"/>
    <property type="project" value="UniProtKB-SubCell"/>
</dbReference>
<dbReference type="GO" id="GO:0003676">
    <property type="term" value="F:nucleic acid binding"/>
    <property type="evidence" value="ECO:0007669"/>
    <property type="project" value="InterPro"/>
</dbReference>
<reference evidence="6" key="2">
    <citation type="submission" date="2021-04" db="EMBL/GenBank/DDBJ databases">
        <authorList>
            <person name="Gilroy R."/>
        </authorList>
    </citation>
    <scope>NUCLEOTIDE SEQUENCE</scope>
    <source>
        <strain evidence="6">ChiGjej1B1-13045</strain>
    </source>
</reference>
<evidence type="ECO:0000259" key="5">
    <source>
        <dbReference type="PROSITE" id="PS50860"/>
    </source>
</evidence>
<dbReference type="EMBL" id="DXCD01000075">
    <property type="protein sequence ID" value="HIZ12865.1"/>
    <property type="molecule type" value="Genomic_DNA"/>
</dbReference>
<evidence type="ECO:0000256" key="4">
    <source>
        <dbReference type="ARBA" id="ARBA00022833"/>
    </source>
</evidence>
<evidence type="ECO:0000313" key="6">
    <source>
        <dbReference type="EMBL" id="HIZ12865.1"/>
    </source>
</evidence>
<dbReference type="GO" id="GO:0006419">
    <property type="term" value="P:alanyl-tRNA aminoacylation"/>
    <property type="evidence" value="ECO:0007669"/>
    <property type="project" value="InterPro"/>
</dbReference>
<organism evidence="6 7">
    <name type="scientific">Candidatus Mediterraneibacter stercorigallinarum</name>
    <dbReference type="NCBI Taxonomy" id="2838686"/>
    <lineage>
        <taxon>Bacteria</taxon>
        <taxon>Bacillati</taxon>
        <taxon>Bacillota</taxon>
        <taxon>Clostridia</taxon>
        <taxon>Lachnospirales</taxon>
        <taxon>Lachnospiraceae</taxon>
        <taxon>Mediterraneibacter</taxon>
    </lineage>
</organism>
<evidence type="ECO:0000256" key="3">
    <source>
        <dbReference type="ARBA" id="ARBA00022723"/>
    </source>
</evidence>
<comment type="subcellular location">
    <subcellularLocation>
        <location evidence="2">Cytoplasm</location>
    </subcellularLocation>
</comment>
<dbReference type="GO" id="GO:0002161">
    <property type="term" value="F:aminoacyl-tRNA deacylase activity"/>
    <property type="evidence" value="ECO:0007669"/>
    <property type="project" value="UniProtKB-ARBA"/>
</dbReference>
<keyword evidence="3" id="KW-0479">Metal-binding</keyword>
<evidence type="ECO:0000256" key="2">
    <source>
        <dbReference type="ARBA" id="ARBA00004496"/>
    </source>
</evidence>
<dbReference type="Proteomes" id="UP000824017">
    <property type="component" value="Unassembled WGS sequence"/>
</dbReference>
<reference evidence="6" key="1">
    <citation type="journal article" date="2021" name="PeerJ">
        <title>Extensive microbial diversity within the chicken gut microbiome revealed by metagenomics and culture.</title>
        <authorList>
            <person name="Gilroy R."/>
            <person name="Ravi A."/>
            <person name="Getino M."/>
            <person name="Pursley I."/>
            <person name="Horton D.L."/>
            <person name="Alikhan N.F."/>
            <person name="Baker D."/>
            <person name="Gharbi K."/>
            <person name="Hall N."/>
            <person name="Watson M."/>
            <person name="Adriaenssens E.M."/>
            <person name="Foster-Nyarko E."/>
            <person name="Jarju S."/>
            <person name="Secka A."/>
            <person name="Antonio M."/>
            <person name="Oren A."/>
            <person name="Chaudhuri R.R."/>
            <person name="La Ragione R."/>
            <person name="Hildebrand F."/>
            <person name="Pallen M.J."/>
        </authorList>
    </citation>
    <scope>NUCLEOTIDE SEQUENCE</scope>
    <source>
        <strain evidence="6">ChiGjej1B1-13045</strain>
    </source>
</reference>
<dbReference type="GO" id="GO:0004813">
    <property type="term" value="F:alanine-tRNA ligase activity"/>
    <property type="evidence" value="ECO:0007669"/>
    <property type="project" value="InterPro"/>
</dbReference>
<dbReference type="InterPro" id="IPR018163">
    <property type="entry name" value="Thr/Ala-tRNA-synth_IIc_edit"/>
</dbReference>
<gene>
    <name evidence="6" type="ORF">H9817_02905</name>
</gene>
<evidence type="ECO:0000256" key="1">
    <source>
        <dbReference type="ARBA" id="ARBA00001947"/>
    </source>
</evidence>
<dbReference type="SUPFAM" id="SSF50447">
    <property type="entry name" value="Translation proteins"/>
    <property type="match status" value="1"/>
</dbReference>
<dbReference type="InterPro" id="IPR018165">
    <property type="entry name" value="Ala-tRNA-synth_IIc_core"/>
</dbReference>
<dbReference type="AlphaFoldDB" id="A0A9D2D9M1"/>